<keyword evidence="18" id="KW-0812">Transmembrane</keyword>
<dbReference type="FunFam" id="3.40.850.10:FF:000101">
    <property type="entry name" value="Slow myosin heavy chain 2"/>
    <property type="match status" value="1"/>
</dbReference>
<dbReference type="PROSITE" id="PS51757">
    <property type="entry name" value="TH1"/>
    <property type="match status" value="1"/>
</dbReference>
<dbReference type="GO" id="GO:0060171">
    <property type="term" value="C:stereocilium membrane"/>
    <property type="evidence" value="ECO:0007669"/>
    <property type="project" value="UniProtKB-SubCell"/>
</dbReference>
<dbReference type="FunFam" id="1.20.58.530:FF:000004">
    <property type="entry name" value="Unconventional myosin ID"/>
    <property type="match status" value="1"/>
</dbReference>
<comment type="similarity">
    <text evidence="4 17">Belongs to the TRAFAC class myosin-kinesin ATPase superfamily. Myosin family.</text>
</comment>
<dbReference type="InterPro" id="IPR011701">
    <property type="entry name" value="MFS"/>
</dbReference>
<evidence type="ECO:0000256" key="2">
    <source>
        <dbReference type="ARBA" id="ARBA00004289"/>
    </source>
</evidence>
<dbReference type="InterPro" id="IPR000048">
    <property type="entry name" value="IQ_motif_EF-hand-BS"/>
</dbReference>
<feature type="transmembrane region" description="Helical" evidence="18">
    <location>
        <begin position="1513"/>
        <end position="1535"/>
    </location>
</feature>
<dbReference type="InterPro" id="IPR001609">
    <property type="entry name" value="Myosin_head_motor_dom-like"/>
</dbReference>
<dbReference type="Gene3D" id="3.40.850.10">
    <property type="entry name" value="Kinesin motor domain"/>
    <property type="match status" value="1"/>
</dbReference>
<evidence type="ECO:0000256" key="14">
    <source>
        <dbReference type="ARBA" id="ARBA00023175"/>
    </source>
</evidence>
<keyword evidence="5" id="KW-1003">Cell membrane</keyword>
<dbReference type="EMBL" id="RHFK02000004">
    <property type="protein sequence ID" value="TWW76783.1"/>
    <property type="molecule type" value="Genomic_DNA"/>
</dbReference>
<dbReference type="SUPFAM" id="SSF52540">
    <property type="entry name" value="P-loop containing nucleoside triphosphate hydrolases"/>
    <property type="match status" value="1"/>
</dbReference>
<dbReference type="Gene3D" id="1.20.5.190">
    <property type="match status" value="1"/>
</dbReference>
<reference evidence="21 22" key="1">
    <citation type="submission" date="2019-04" db="EMBL/GenBank/DDBJ databases">
        <title>Chromosome genome assembly for Takifugu flavidus.</title>
        <authorList>
            <person name="Xiao S."/>
        </authorList>
    </citation>
    <scope>NUCLEOTIDE SEQUENCE [LARGE SCALE GENOMIC DNA]</scope>
    <source>
        <strain evidence="21">HTHZ2018</strain>
        <tissue evidence="21">Muscle</tissue>
    </source>
</reference>
<dbReference type="PROSITE" id="PS51456">
    <property type="entry name" value="MYOSIN_MOTOR"/>
    <property type="match status" value="1"/>
</dbReference>
<evidence type="ECO:0000256" key="4">
    <source>
        <dbReference type="ARBA" id="ARBA00008314"/>
    </source>
</evidence>
<evidence type="ECO:0000256" key="17">
    <source>
        <dbReference type="PROSITE-ProRule" id="PRU00782"/>
    </source>
</evidence>
<feature type="transmembrane region" description="Helical" evidence="18">
    <location>
        <begin position="1149"/>
        <end position="1166"/>
    </location>
</feature>
<dbReference type="GO" id="GO:0051015">
    <property type="term" value="F:actin filament binding"/>
    <property type="evidence" value="ECO:0007669"/>
    <property type="project" value="TreeGrafter"/>
</dbReference>
<evidence type="ECO:0000256" key="8">
    <source>
        <dbReference type="ARBA" id="ARBA00022737"/>
    </source>
</evidence>
<dbReference type="CDD" id="cd06174">
    <property type="entry name" value="MFS"/>
    <property type="match status" value="1"/>
</dbReference>
<feature type="transmembrane region" description="Helical" evidence="18">
    <location>
        <begin position="1390"/>
        <end position="1414"/>
    </location>
</feature>
<dbReference type="Gene3D" id="1.20.58.530">
    <property type="match status" value="1"/>
</dbReference>
<evidence type="ECO:0000256" key="5">
    <source>
        <dbReference type="ARBA" id="ARBA00022475"/>
    </source>
</evidence>
<dbReference type="PANTHER" id="PTHR13140">
    <property type="entry name" value="MYOSIN"/>
    <property type="match status" value="1"/>
</dbReference>
<dbReference type="PROSITE" id="PS50096">
    <property type="entry name" value="IQ"/>
    <property type="match status" value="2"/>
</dbReference>
<feature type="transmembrane region" description="Helical" evidence="18">
    <location>
        <begin position="1232"/>
        <end position="1256"/>
    </location>
</feature>
<keyword evidence="18" id="KW-1133">Transmembrane helix</keyword>
<evidence type="ECO:0000256" key="9">
    <source>
        <dbReference type="ARBA" id="ARBA00022741"/>
    </source>
</evidence>
<dbReference type="GO" id="GO:0016459">
    <property type="term" value="C:myosin complex"/>
    <property type="evidence" value="ECO:0007669"/>
    <property type="project" value="UniProtKB-KW"/>
</dbReference>
<dbReference type="GO" id="GO:0006897">
    <property type="term" value="P:endocytosis"/>
    <property type="evidence" value="ECO:0007669"/>
    <property type="project" value="TreeGrafter"/>
</dbReference>
<organism evidence="21 22">
    <name type="scientific">Takifugu flavidus</name>
    <name type="common">sansaifugu</name>
    <dbReference type="NCBI Taxonomy" id="433684"/>
    <lineage>
        <taxon>Eukaryota</taxon>
        <taxon>Metazoa</taxon>
        <taxon>Chordata</taxon>
        <taxon>Craniata</taxon>
        <taxon>Vertebrata</taxon>
        <taxon>Euteleostomi</taxon>
        <taxon>Actinopterygii</taxon>
        <taxon>Neopterygii</taxon>
        <taxon>Teleostei</taxon>
        <taxon>Neoteleostei</taxon>
        <taxon>Acanthomorphata</taxon>
        <taxon>Eupercaria</taxon>
        <taxon>Tetraodontiformes</taxon>
        <taxon>Tetradontoidea</taxon>
        <taxon>Tetraodontidae</taxon>
        <taxon>Takifugu</taxon>
    </lineage>
</organism>
<dbReference type="GO" id="GO:0030048">
    <property type="term" value="P:actin filament-based movement"/>
    <property type="evidence" value="ECO:0007669"/>
    <property type="project" value="TreeGrafter"/>
</dbReference>
<feature type="domain" description="TH1" evidence="20">
    <location>
        <begin position="847"/>
        <end position="1021"/>
    </location>
</feature>
<dbReference type="InterPro" id="IPR036072">
    <property type="entry name" value="MYSc_Myo1"/>
</dbReference>
<feature type="transmembrane region" description="Helical" evidence="18">
    <location>
        <begin position="1172"/>
        <end position="1195"/>
    </location>
</feature>
<evidence type="ECO:0000256" key="18">
    <source>
        <dbReference type="SAM" id="Phobius"/>
    </source>
</evidence>
<keyword evidence="12 17" id="KW-0518">Myosin</keyword>
<dbReference type="Pfam" id="PF00063">
    <property type="entry name" value="Myosin_head"/>
    <property type="match status" value="1"/>
</dbReference>
<feature type="transmembrane region" description="Helical" evidence="18">
    <location>
        <begin position="1349"/>
        <end position="1370"/>
    </location>
</feature>
<evidence type="ECO:0000256" key="11">
    <source>
        <dbReference type="ARBA" id="ARBA00022990"/>
    </source>
</evidence>
<dbReference type="GO" id="GO:0022857">
    <property type="term" value="F:transmembrane transporter activity"/>
    <property type="evidence" value="ECO:0007669"/>
    <property type="project" value="InterPro"/>
</dbReference>
<dbReference type="GO" id="GO:0007015">
    <property type="term" value="P:actin filament organization"/>
    <property type="evidence" value="ECO:0007669"/>
    <property type="project" value="TreeGrafter"/>
</dbReference>
<feature type="region of interest" description="Actin-binding" evidence="17">
    <location>
        <begin position="570"/>
        <end position="592"/>
    </location>
</feature>
<dbReference type="Pfam" id="PF00612">
    <property type="entry name" value="IQ"/>
    <property type="match status" value="2"/>
</dbReference>
<proteinExistence type="inferred from homology"/>
<keyword evidence="22" id="KW-1185">Reference proteome</keyword>
<keyword evidence="14 17" id="KW-0505">Motor protein</keyword>
<keyword evidence="15 17" id="KW-0009">Actin-binding</keyword>
<feature type="transmembrane region" description="Helical" evidence="18">
    <location>
        <begin position="1116"/>
        <end position="1137"/>
    </location>
</feature>
<evidence type="ECO:0000313" key="21">
    <source>
        <dbReference type="EMBL" id="TWW76783.1"/>
    </source>
</evidence>
<keyword evidence="11" id="KW-0007">Acetylation</keyword>
<feature type="binding site" evidence="17">
    <location>
        <begin position="106"/>
        <end position="113"/>
    </location>
    <ligand>
        <name>ATP</name>
        <dbReference type="ChEBI" id="CHEBI:30616"/>
    </ligand>
</feature>
<feature type="domain" description="Myosin motor" evidence="19">
    <location>
        <begin position="13"/>
        <end position="693"/>
    </location>
</feature>
<dbReference type="Gene3D" id="1.20.120.720">
    <property type="entry name" value="Myosin VI head, motor domain, U50 subdomain"/>
    <property type="match status" value="1"/>
</dbReference>
<dbReference type="PANTHER" id="PTHR13140:SF255">
    <property type="entry name" value="UNCONVENTIONAL MYOSIN-IC"/>
    <property type="match status" value="1"/>
</dbReference>
<evidence type="ECO:0000256" key="1">
    <source>
        <dbReference type="ARBA" id="ARBA00004141"/>
    </source>
</evidence>
<evidence type="ECO:0000259" key="20">
    <source>
        <dbReference type="PROSITE" id="PS51757"/>
    </source>
</evidence>
<protein>
    <submittedName>
        <fullName evidence="21">Unconventional myosin-Ic</fullName>
    </submittedName>
</protein>
<evidence type="ECO:0000256" key="15">
    <source>
        <dbReference type="ARBA" id="ARBA00023203"/>
    </source>
</evidence>
<evidence type="ECO:0000313" key="22">
    <source>
        <dbReference type="Proteomes" id="UP000324091"/>
    </source>
</evidence>
<evidence type="ECO:0000256" key="6">
    <source>
        <dbReference type="ARBA" id="ARBA00022481"/>
    </source>
</evidence>
<dbReference type="InterPro" id="IPR036961">
    <property type="entry name" value="Kinesin_motor_dom_sf"/>
</dbReference>
<evidence type="ECO:0000256" key="13">
    <source>
        <dbReference type="ARBA" id="ARBA00023136"/>
    </source>
</evidence>
<evidence type="ECO:0000256" key="16">
    <source>
        <dbReference type="ARBA" id="ARBA00023273"/>
    </source>
</evidence>
<feature type="transmembrane region" description="Helical" evidence="18">
    <location>
        <begin position="1453"/>
        <end position="1474"/>
    </location>
</feature>
<keyword evidence="7" id="KW-0963">Cytoplasm</keyword>
<evidence type="ECO:0000256" key="7">
    <source>
        <dbReference type="ARBA" id="ARBA00022490"/>
    </source>
</evidence>
<accession>A0A5C6PBE2</accession>
<dbReference type="SMART" id="SM00242">
    <property type="entry name" value="MYSc"/>
    <property type="match status" value="1"/>
</dbReference>
<name>A0A5C6PBE2_9TELE</name>
<dbReference type="Proteomes" id="UP000324091">
    <property type="component" value="Chromosome 12"/>
</dbReference>
<dbReference type="PRINTS" id="PR00193">
    <property type="entry name" value="MYOSINHEAVY"/>
</dbReference>
<gene>
    <name evidence="21" type="ORF">D4764_12G0001730</name>
</gene>
<dbReference type="Gene3D" id="1.10.10.820">
    <property type="match status" value="1"/>
</dbReference>
<evidence type="ECO:0000256" key="10">
    <source>
        <dbReference type="ARBA" id="ARBA00022840"/>
    </source>
</evidence>
<dbReference type="InterPro" id="IPR036259">
    <property type="entry name" value="MFS_trans_sf"/>
</dbReference>
<dbReference type="GO" id="GO:0005524">
    <property type="term" value="F:ATP binding"/>
    <property type="evidence" value="ECO:0007669"/>
    <property type="project" value="UniProtKB-UniRule"/>
</dbReference>
<feature type="transmembrane region" description="Helical" evidence="18">
    <location>
        <begin position="1480"/>
        <end position="1501"/>
    </location>
</feature>
<dbReference type="Gene3D" id="1.20.1250.20">
    <property type="entry name" value="MFS general substrate transporter like domains"/>
    <property type="match status" value="1"/>
</dbReference>
<keyword evidence="6" id="KW-0488">Methylation</keyword>
<dbReference type="GO" id="GO:0005902">
    <property type="term" value="C:microvillus"/>
    <property type="evidence" value="ECO:0007669"/>
    <property type="project" value="TreeGrafter"/>
</dbReference>
<dbReference type="InterPro" id="IPR010926">
    <property type="entry name" value="Myosin_TH1"/>
</dbReference>
<keyword evidence="10 17" id="KW-0067">ATP-binding</keyword>
<dbReference type="InterPro" id="IPR027417">
    <property type="entry name" value="P-loop_NTPase"/>
</dbReference>
<keyword evidence="9 17" id="KW-0547">Nucleotide-binding</keyword>
<evidence type="ECO:0000256" key="3">
    <source>
        <dbReference type="ARBA" id="ARBA00004544"/>
    </source>
</evidence>
<dbReference type="Pfam" id="PF07690">
    <property type="entry name" value="MFS_1"/>
    <property type="match status" value="1"/>
</dbReference>
<dbReference type="CDD" id="cd01378">
    <property type="entry name" value="MYSc_Myo1"/>
    <property type="match status" value="1"/>
</dbReference>
<dbReference type="GO" id="GO:0000146">
    <property type="term" value="F:microfilament motor activity"/>
    <property type="evidence" value="ECO:0007669"/>
    <property type="project" value="TreeGrafter"/>
</dbReference>
<dbReference type="Gene3D" id="6.20.240.20">
    <property type="match status" value="1"/>
</dbReference>
<dbReference type="FunFam" id="1.10.10.820:FF:000001">
    <property type="entry name" value="Myosin heavy chain"/>
    <property type="match status" value="1"/>
</dbReference>
<comment type="caution">
    <text evidence="21">The sequence shown here is derived from an EMBL/GenBank/DDBJ whole genome shotgun (WGS) entry which is preliminary data.</text>
</comment>
<dbReference type="SMART" id="SM00015">
    <property type="entry name" value="IQ"/>
    <property type="match status" value="3"/>
</dbReference>
<dbReference type="GO" id="GO:0005938">
    <property type="term" value="C:cell cortex"/>
    <property type="evidence" value="ECO:0007669"/>
    <property type="project" value="UniProtKB-SubCell"/>
</dbReference>
<keyword evidence="13 18" id="KW-0472">Membrane</keyword>
<evidence type="ECO:0000256" key="12">
    <source>
        <dbReference type="ARBA" id="ARBA00023123"/>
    </source>
</evidence>
<feature type="transmembrane region" description="Helical" evidence="18">
    <location>
        <begin position="1541"/>
        <end position="1562"/>
    </location>
</feature>
<dbReference type="Pfam" id="PF06017">
    <property type="entry name" value="Myosin_TH1"/>
    <property type="match status" value="1"/>
</dbReference>
<evidence type="ECO:0000259" key="19">
    <source>
        <dbReference type="PROSITE" id="PS51456"/>
    </source>
</evidence>
<comment type="subcellular location">
    <subcellularLocation>
        <location evidence="2">Cell projection</location>
        <location evidence="2">Stereocilium membrane</location>
    </subcellularLocation>
    <subcellularLocation>
        <location evidence="3">Cytoplasm</location>
        <location evidence="3">Cell cortex</location>
    </subcellularLocation>
    <subcellularLocation>
        <location evidence="1">Membrane</location>
        <topology evidence="1">Multi-pass membrane protein</topology>
    </subcellularLocation>
</comment>
<sequence>MMESALTARDRVGVQDFVLLENYTSEAAFIENLRKRFKENLIYTYIGSVLVSVNPYRDLEIYTKDHMERYRGVNFYEVSPHIYAVADNSYRSLRTERKDQCILISGESGAGKTEASKKILQYYAITCPASEQVQLVKDRLLQSNPVLEAFGNAKTLRNDNSSRFGKYMDIQFDFKGAPVGGHIINYLLEKSRVVHQNHGERNFHIFYQLIEGGEEDLLRRLGLERNPQQYQYLVKGNCPKVSSINDRNDWKVVRKALTVIGFNEDEVEELLNIIASVLHLGNVQYGEEEGIAHIPADTQIKYLSRLLGVSASVLTEALTHKKIIAKGEELMSPLNLEQASSARDALSKAVYGRTFTWLVNKINTSLTYTDDTSKYYSVIGLLDIYGFEVFQNNSFEQFCINYCNEKLQQLFIELTLKSEQEEYEAEGITWEPVQYFNNKIICDLVEEKFKGIISILDEECLRPGDASDFTFLEKLEDTVGGHPHFVTHKLADAKTRKLMGREEFRLLHYAGEVNYNVNGFLDKNNDLLFRNLKEVMCMSENKILTQCFDKEELSDKKRPETAATQFKASLAKLMEILMSKEPSYVRCIKPNDSKQAVRFDEVLIRHQVKYLGLMENLRVRRAGFAYRRRYEVFLQRYKSLCPDTWPNWQGKLSDGVSTLVKHLGYKPEEYKLGRSKIFIRFPKTLFATEDALEQRKHGLATKLQAGWRGYSQRSKYQKLRTAAIAIQAWWRGILARRRARRRREAANTIRRFIKGFIHRHRERCPENEYFLDYVRYSFLMKLHRNLPKNVMDKSWPTPPPALTEASEHLRKLCMQNMVWSYCKKISPEWKLQMEQKMTASDIFKDKKDNYPQSVPKLFVNTRLNGEDLNPKVIQALGSEKMKYAVPVTKYDRKGYKARSRQLLLTSNSAIIVEDAKVKQRVDYAALKGISVSSLSDGLFVLHVPADDNKQKGDVILQSDHVIETLTKIAICADKINNININQGSIKFTLGQGKEGIIDFTPGSELIVAKAKNGHLSVPGQQRADSDPAKMAPTLATAFSRRWWMAVTAVIENLLFSAVLLGWGSLLIMLKSEGFYSYLCKGPANSSGLNASNASEVDAEEYLEMNNWPICKDQDEMLNLAFTVGSFLLSAITLPMGIVMDKYGPRKLRLLGSACFAFSCLLIAYGASDPNNLSILIFFALAMNGFGGMCMTFTSLTLPNMFGDLRSTFIALMIGSYASSAVTFPGIKVIYDLGATFITILMVWAGCACLVFLNCFINWPLEPFPTPEDMDYTVKIKFSWLGFDHKITGKQFYRQVTTVGRRLSVGNSIKQQQPPKDLATQEASNLCLSTADLEVKCNSKDETQSFMKSIFSPIFLLSLITMCVTQLRLIFYMGAMNTILESLTEGDLSTVSVYTSIFGVLQLLCLVTSPVIGYVMDWRLKECEDENDKSVKREPGQPRRPGKQIQKIVNATRAFIFTNLLLVGFGVTCIVPNLPLQILSFILHTIVRGFIHSAVGGLYAAVYPSSQFGSLTGMQSLISALFALLQQPLFMAMVGPLNGDPLWVNVGLLALSMMGFCLPLYLLCHSRRLQRIRDEQDEDPKIYVKINDSKSEAFV</sequence>
<keyword evidence="16" id="KW-0966">Cell projection</keyword>
<dbReference type="SUPFAM" id="SSF103473">
    <property type="entry name" value="MFS general substrate transporter"/>
    <property type="match status" value="1"/>
</dbReference>
<keyword evidence="8" id="KW-0677">Repeat</keyword>
<feature type="transmembrane region" description="Helical" evidence="18">
    <location>
        <begin position="1042"/>
        <end position="1068"/>
    </location>
</feature>